<evidence type="ECO:0000256" key="2">
    <source>
        <dbReference type="SAM" id="MobiDB-lite"/>
    </source>
</evidence>
<proteinExistence type="predicted"/>
<dbReference type="Proteomes" id="UP000187209">
    <property type="component" value="Unassembled WGS sequence"/>
</dbReference>
<keyword evidence="4" id="KW-1185">Reference proteome</keyword>
<feature type="region of interest" description="Disordered" evidence="2">
    <location>
        <begin position="205"/>
        <end position="247"/>
    </location>
</feature>
<feature type="compositionally biased region" description="Basic and acidic residues" evidence="2">
    <location>
        <begin position="213"/>
        <end position="225"/>
    </location>
</feature>
<name>A0A1R2BZR0_9CILI</name>
<evidence type="ECO:0000256" key="1">
    <source>
        <dbReference type="SAM" id="Coils"/>
    </source>
</evidence>
<feature type="coiled-coil region" evidence="1">
    <location>
        <begin position="12"/>
        <end position="40"/>
    </location>
</feature>
<accession>A0A1R2BZR0</accession>
<reference evidence="3 4" key="1">
    <citation type="submission" date="2016-11" db="EMBL/GenBank/DDBJ databases">
        <title>The macronuclear genome of Stentor coeruleus: a giant cell with tiny introns.</title>
        <authorList>
            <person name="Slabodnick M."/>
            <person name="Ruby J.G."/>
            <person name="Reiff S.B."/>
            <person name="Swart E.C."/>
            <person name="Gosai S."/>
            <person name="Prabakaran S."/>
            <person name="Witkowska E."/>
            <person name="Larue G.E."/>
            <person name="Fisher S."/>
            <person name="Freeman R.M."/>
            <person name="Gunawardena J."/>
            <person name="Chu W."/>
            <person name="Stover N.A."/>
            <person name="Gregory B.D."/>
            <person name="Nowacki M."/>
            <person name="Derisi J."/>
            <person name="Roy S.W."/>
            <person name="Marshall W.F."/>
            <person name="Sood P."/>
        </authorList>
    </citation>
    <scope>NUCLEOTIDE SEQUENCE [LARGE SCALE GENOMIC DNA]</scope>
    <source>
        <strain evidence="3">WM001</strain>
    </source>
</reference>
<sequence length="247" mass="29054">MESESELTLRRAIEIERKRSQELQEKIRLKEEETQKYKSELFTQFPGVTKDISKKLTSLQRKEYFLNSIETCDNGFKRILQDSIEKLFQEKLILESTLEQERELIIQTMSKKIAQAYTDVDSSTRSRSVSDLESNKESEEIVDSSFSSDSETNRDLPIEERKRIKQLEVELECVKQQMKMAKREVRKQKSIYDKLMHQQFIIMNNKSTITQSEGEKEQDTDKSDMSFESFSSRSVGPYYDEPAAKHN</sequence>
<feature type="region of interest" description="Disordered" evidence="2">
    <location>
        <begin position="124"/>
        <end position="157"/>
    </location>
</feature>
<gene>
    <name evidence="3" type="ORF">SteCoe_17079</name>
</gene>
<keyword evidence="1" id="KW-0175">Coiled coil</keyword>
<comment type="caution">
    <text evidence="3">The sequence shown here is derived from an EMBL/GenBank/DDBJ whole genome shotgun (WGS) entry which is preliminary data.</text>
</comment>
<dbReference type="AlphaFoldDB" id="A0A1R2BZR0"/>
<evidence type="ECO:0000313" key="3">
    <source>
        <dbReference type="EMBL" id="OMJ82239.1"/>
    </source>
</evidence>
<organism evidence="3 4">
    <name type="scientific">Stentor coeruleus</name>
    <dbReference type="NCBI Taxonomy" id="5963"/>
    <lineage>
        <taxon>Eukaryota</taxon>
        <taxon>Sar</taxon>
        <taxon>Alveolata</taxon>
        <taxon>Ciliophora</taxon>
        <taxon>Postciliodesmatophora</taxon>
        <taxon>Heterotrichea</taxon>
        <taxon>Heterotrichida</taxon>
        <taxon>Stentoridae</taxon>
        <taxon>Stentor</taxon>
    </lineage>
</organism>
<evidence type="ECO:0000313" key="4">
    <source>
        <dbReference type="Proteomes" id="UP000187209"/>
    </source>
</evidence>
<feature type="coiled-coil region" evidence="1">
    <location>
        <begin position="164"/>
        <end position="191"/>
    </location>
</feature>
<dbReference type="EMBL" id="MPUH01000347">
    <property type="protein sequence ID" value="OMJ82239.1"/>
    <property type="molecule type" value="Genomic_DNA"/>
</dbReference>
<protein>
    <submittedName>
        <fullName evidence="3">Uncharacterized protein</fullName>
    </submittedName>
</protein>
<feature type="compositionally biased region" description="Basic and acidic residues" evidence="2">
    <location>
        <begin position="124"/>
        <end position="139"/>
    </location>
</feature>